<dbReference type="PANTHER" id="PTHR21310">
    <property type="entry name" value="AMINOGLYCOSIDE PHOSPHOTRANSFERASE-RELATED-RELATED"/>
    <property type="match status" value="1"/>
</dbReference>
<gene>
    <name evidence="1" type="ORF">ISF_00649</name>
</gene>
<accession>A0A168EFH6</accession>
<comment type="caution">
    <text evidence="1">The sequence shown here is derived from an EMBL/GenBank/DDBJ whole genome shotgun (WGS) entry which is preliminary data.</text>
</comment>
<sequence length="235" mass="26540">MALIKNHTTIPIPQVYDFEASTNHHFGYPYTLMERLPGNHVSNGVAESIPGEHHAKIARQLANVFSELQNLTFTRIGRIMCGDKADGPVEVIPMAWHCSPGPLETSDKQLSVCPEVVAFPGLSEEQNRPIVELKNLVLEILREMEKTQRKRRPLDSPGLEMEETKQLTLLSTYMASKSAIITHRQYMATPPGSLFACKRTAKLLYGETVTWEQLRQIYGNAACLDGQYSWLEDWD</sequence>
<keyword evidence="2" id="KW-1185">Reference proteome</keyword>
<dbReference type="STRING" id="1081104.A0A168EFH6"/>
<reference evidence="1 2" key="1">
    <citation type="journal article" date="2016" name="Genome Biol. Evol.">
        <title>Divergent and convergent evolution of fungal pathogenicity.</title>
        <authorList>
            <person name="Shang Y."/>
            <person name="Xiao G."/>
            <person name="Zheng P."/>
            <person name="Cen K."/>
            <person name="Zhan S."/>
            <person name="Wang C."/>
        </authorList>
    </citation>
    <scope>NUCLEOTIDE SEQUENCE [LARGE SCALE GENOMIC DNA]</scope>
    <source>
        <strain evidence="1 2">ARSEF 2679</strain>
    </source>
</reference>
<evidence type="ECO:0000313" key="1">
    <source>
        <dbReference type="EMBL" id="OAA73748.1"/>
    </source>
</evidence>
<dbReference type="Proteomes" id="UP000076744">
    <property type="component" value="Unassembled WGS sequence"/>
</dbReference>
<dbReference type="OrthoDB" id="4866301at2759"/>
<dbReference type="GO" id="GO:0016787">
    <property type="term" value="F:hydrolase activity"/>
    <property type="evidence" value="ECO:0007669"/>
    <property type="project" value="UniProtKB-KW"/>
</dbReference>
<organism evidence="1 2">
    <name type="scientific">Cordyceps fumosorosea (strain ARSEF 2679)</name>
    <name type="common">Isaria fumosorosea</name>
    <dbReference type="NCBI Taxonomy" id="1081104"/>
    <lineage>
        <taxon>Eukaryota</taxon>
        <taxon>Fungi</taxon>
        <taxon>Dikarya</taxon>
        <taxon>Ascomycota</taxon>
        <taxon>Pezizomycotina</taxon>
        <taxon>Sordariomycetes</taxon>
        <taxon>Hypocreomycetidae</taxon>
        <taxon>Hypocreales</taxon>
        <taxon>Cordycipitaceae</taxon>
        <taxon>Cordyceps</taxon>
    </lineage>
</organism>
<proteinExistence type="predicted"/>
<dbReference type="EMBL" id="AZHB01000001">
    <property type="protein sequence ID" value="OAA73748.1"/>
    <property type="molecule type" value="Genomic_DNA"/>
</dbReference>
<evidence type="ECO:0000313" key="2">
    <source>
        <dbReference type="Proteomes" id="UP000076744"/>
    </source>
</evidence>
<keyword evidence="1" id="KW-0378">Hydrolase</keyword>
<dbReference type="SUPFAM" id="SSF56112">
    <property type="entry name" value="Protein kinase-like (PK-like)"/>
    <property type="match status" value="1"/>
</dbReference>
<dbReference type="AlphaFoldDB" id="A0A168EFH6"/>
<dbReference type="PANTHER" id="PTHR21310:SF15">
    <property type="entry name" value="AMINOGLYCOSIDE PHOSPHOTRANSFERASE DOMAIN-CONTAINING PROTEIN"/>
    <property type="match status" value="1"/>
</dbReference>
<protein>
    <submittedName>
        <fullName evidence="1">GDSL Lipase/Acylhydrolase family protein</fullName>
    </submittedName>
</protein>
<dbReference type="InterPro" id="IPR011009">
    <property type="entry name" value="Kinase-like_dom_sf"/>
</dbReference>
<dbReference type="GeneID" id="30016941"/>
<dbReference type="InterPro" id="IPR051678">
    <property type="entry name" value="AGP_Transferase"/>
</dbReference>
<dbReference type="RefSeq" id="XP_018708706.1">
    <property type="nucleotide sequence ID" value="XM_018844256.1"/>
</dbReference>
<name>A0A168EFH6_CORFA</name>